<proteinExistence type="predicted"/>
<dbReference type="GO" id="GO:0000156">
    <property type="term" value="F:phosphorelay response regulator activity"/>
    <property type="evidence" value="ECO:0007669"/>
    <property type="project" value="TreeGrafter"/>
</dbReference>
<dbReference type="InterPro" id="IPR051271">
    <property type="entry name" value="2C-system_Tx_regulators"/>
</dbReference>
<organism evidence="3 4">
    <name type="scientific">Bacillus safensis</name>
    <dbReference type="NCBI Taxonomy" id="561879"/>
    <lineage>
        <taxon>Bacteria</taxon>
        <taxon>Bacillati</taxon>
        <taxon>Bacillota</taxon>
        <taxon>Bacilli</taxon>
        <taxon>Bacillales</taxon>
        <taxon>Bacillaceae</taxon>
        <taxon>Bacillus</taxon>
    </lineage>
</organism>
<sequence>MKVDVIVISAAKDKETIGIMLQNGARDYIIKPFKFERMKESLESYKAFKSKIQTAAEFSQEMLDDIIRKPAVKQEDTWLPKRAECAYDERN</sequence>
<dbReference type="PANTHER" id="PTHR45526">
    <property type="entry name" value="TRANSCRIPTIONAL REGULATORY PROTEIN DPIA"/>
    <property type="match status" value="1"/>
</dbReference>
<dbReference type="AlphaFoldDB" id="A0A5S9M6W2"/>
<reference evidence="3 4" key="1">
    <citation type="submission" date="2019-12" db="EMBL/GenBank/DDBJ databases">
        <title>Full genome sequence of a Bacillus safensis strain isolated from commercially available natto in Indonesia.</title>
        <authorList>
            <person name="Yoshida M."/>
            <person name="Uomi M."/>
            <person name="Waturangi D."/>
            <person name="Ekaputri J.J."/>
            <person name="Setiamarga D.H.E."/>
        </authorList>
    </citation>
    <scope>NUCLEOTIDE SEQUENCE [LARGE SCALE GENOMIC DNA]</scope>
    <source>
        <strain evidence="3 4">IDN1</strain>
    </source>
</reference>
<protein>
    <recommendedName>
        <fullName evidence="2">Response regulatory domain-containing protein</fullName>
    </recommendedName>
</protein>
<dbReference type="InterPro" id="IPR001789">
    <property type="entry name" value="Sig_transdc_resp-reg_receiver"/>
</dbReference>
<dbReference type="Gene3D" id="3.40.50.2300">
    <property type="match status" value="1"/>
</dbReference>
<dbReference type="EMBL" id="AP021906">
    <property type="protein sequence ID" value="BBP87266.1"/>
    <property type="molecule type" value="Genomic_DNA"/>
</dbReference>
<evidence type="ECO:0000313" key="4">
    <source>
        <dbReference type="Proteomes" id="UP000464658"/>
    </source>
</evidence>
<gene>
    <name evidence="3" type="ORF">BsIDN1_08840</name>
</gene>
<name>A0A5S9M6W2_BACIA</name>
<dbReference type="PANTHER" id="PTHR45526:SF1">
    <property type="entry name" value="TRANSCRIPTIONAL REGULATORY PROTEIN DCUR-RELATED"/>
    <property type="match status" value="1"/>
</dbReference>
<evidence type="ECO:0000256" key="1">
    <source>
        <dbReference type="PROSITE-ProRule" id="PRU00169"/>
    </source>
</evidence>
<dbReference type="InterPro" id="IPR011006">
    <property type="entry name" value="CheY-like_superfamily"/>
</dbReference>
<evidence type="ECO:0000313" key="3">
    <source>
        <dbReference type="EMBL" id="BBP87266.1"/>
    </source>
</evidence>
<feature type="domain" description="Response regulatory" evidence="2">
    <location>
        <begin position="1"/>
        <end position="46"/>
    </location>
</feature>
<dbReference type="SUPFAM" id="SSF52172">
    <property type="entry name" value="CheY-like"/>
    <property type="match status" value="1"/>
</dbReference>
<dbReference type="Proteomes" id="UP000464658">
    <property type="component" value="Chromosome"/>
</dbReference>
<accession>A0A5S9M6W2</accession>
<evidence type="ECO:0000259" key="2">
    <source>
        <dbReference type="PROSITE" id="PS50110"/>
    </source>
</evidence>
<comment type="caution">
    <text evidence="1">Lacks conserved residue(s) required for the propagation of feature annotation.</text>
</comment>
<dbReference type="PROSITE" id="PS50110">
    <property type="entry name" value="RESPONSE_REGULATORY"/>
    <property type="match status" value="1"/>
</dbReference>